<dbReference type="AlphaFoldDB" id="A0A143DGM0"/>
<keyword evidence="2" id="KW-1185">Reference proteome</keyword>
<accession>A0A143DGM0</accession>
<evidence type="ECO:0000313" key="2">
    <source>
        <dbReference type="Proteomes" id="UP000076066"/>
    </source>
</evidence>
<dbReference type="Proteomes" id="UP000076066">
    <property type="component" value="Plasmid unnamed 1"/>
</dbReference>
<evidence type="ECO:0000313" key="1">
    <source>
        <dbReference type="EMBL" id="AMW35729.1"/>
    </source>
</evidence>
<sequence>MNVGNKQFREYIDAVKAVTGLSPTAIATKAGLSSSTVNTPYYRPELGVTPTLRTINKIAKATDVPFDPMSFDELGAMEDIDENREKARPRKKPVFRGEKVGSDAFQRYMKSVISQTGLSPTMIAKISGVSGPTLTNAYYTGAPPTRRTVDRIAQATGIPFAGATEGVTTDDENTGRDTSHMARCQPIPVPLDVSALEKDLPIVFLHIIEVPSNNKLEGYSMKKNAIEFCRRPPGVAGAPNAYAIYAPDDALVKYDSGDLLFLVPDRPVKPGDHALVHVQYKMDQEPVVHLGRLTARSATSITLSIDRPEPTQQRIALDKIVSIHKILSNREIFGI</sequence>
<organism evidence="1 2">
    <name type="scientific">Haematospirillum jordaniae</name>
    <dbReference type="NCBI Taxonomy" id="1549855"/>
    <lineage>
        <taxon>Bacteria</taxon>
        <taxon>Pseudomonadati</taxon>
        <taxon>Pseudomonadota</taxon>
        <taxon>Alphaproteobacteria</taxon>
        <taxon>Rhodospirillales</taxon>
        <taxon>Novispirillaceae</taxon>
        <taxon>Haematospirillum</taxon>
    </lineage>
</organism>
<dbReference type="CDD" id="cd00093">
    <property type="entry name" value="HTH_XRE"/>
    <property type="match status" value="1"/>
</dbReference>
<geneLocation type="plasmid" evidence="1 2">
    <name>unnamed 1</name>
</geneLocation>
<name>A0A143DGM0_9PROT</name>
<dbReference type="EMBL" id="CP014526">
    <property type="protein sequence ID" value="AMW35729.1"/>
    <property type="molecule type" value="Genomic_DNA"/>
</dbReference>
<reference evidence="1 2" key="1">
    <citation type="submission" date="2016-02" db="EMBL/GenBank/DDBJ databases">
        <title>Complete Genome of H5569, the type strain of the newly described species Haematospirillium jordaniae.</title>
        <authorList>
            <person name="Nicholson A.C."/>
            <person name="Humrighouse B.W."/>
            <person name="Loparov V."/>
            <person name="McQuiston J.R."/>
        </authorList>
    </citation>
    <scope>NUCLEOTIDE SEQUENCE [LARGE SCALE GENOMIC DNA]</scope>
    <source>
        <strain evidence="1 2">H5569</strain>
        <plasmid evidence="2">Plasmid unnamed 1</plasmid>
    </source>
</reference>
<gene>
    <name evidence="1" type="ORF">AY555_10135</name>
</gene>
<proteinExistence type="predicted"/>
<dbReference type="InterPro" id="IPR001387">
    <property type="entry name" value="Cro/C1-type_HTH"/>
</dbReference>
<dbReference type="KEGG" id="hjo:AY555_10135"/>
<keyword evidence="1" id="KW-0614">Plasmid</keyword>
<dbReference type="OrthoDB" id="9792157at2"/>
<protein>
    <submittedName>
        <fullName evidence="1">Uncharacterized protein</fullName>
    </submittedName>
</protein>